<dbReference type="SMART" id="SM00382">
    <property type="entry name" value="AAA"/>
    <property type="match status" value="2"/>
</dbReference>
<evidence type="ECO:0000256" key="3">
    <source>
        <dbReference type="ARBA" id="ARBA00022679"/>
    </source>
</evidence>
<dbReference type="InterPro" id="IPR003593">
    <property type="entry name" value="AAA+_ATPase"/>
</dbReference>
<dbReference type="EC" id="2.7.11.1" evidence="1"/>
<name>A0A6J4UVX8_9BACT</name>
<keyword evidence="6" id="KW-0378">Hydrolase</keyword>
<evidence type="ECO:0000256" key="5">
    <source>
        <dbReference type="ARBA" id="ARBA00022777"/>
    </source>
</evidence>
<feature type="domain" description="KaiC" evidence="7">
    <location>
        <begin position="2"/>
        <end position="232"/>
    </location>
</feature>
<dbReference type="GO" id="GO:0016787">
    <property type="term" value="F:hydrolase activity"/>
    <property type="evidence" value="ECO:0007669"/>
    <property type="project" value="UniProtKB-KW"/>
</dbReference>
<sequence length="472" mass="50619">MEFIETGVPNLDFVLGGGLAPGSLTMVVGRPGSGKTILSQQIAFHHARNGKRALVLTTLPEPHVKLLSNLRTLAFFDEGLLGDRVELINVYRPLREDFAGAGTTILRLAREFRADLVVIDSYDSIRSLAADETGIKELTYELSAGLGLLGVAVIVVSALEPRDYVLNTELAIADHIITLRSEVQGARGVRTLEVPKMRGAGQRLGLHAYEIDGRGVRVHPRQESVPLPAETELGNERAPFGLAELDAMMGGGPPRGSSTTIVGNPGTGKTLLSLQFLLDGQREGERGLFISFHETEQQLVAKASGLGLELPAALNDGFEFVHRVPAEFDPDEVGMIVRECIARDGVRRLVVDGLDELLGGLLDRERRLGFLTSLLAYLRNAGVTSCLIEEVSAATGGTVGPGSGSLSAYADNIVLLRHLTHDATLHRVVSILKMRSSDHDRTIREFTIGPGGLSILTLAESNSGVLDVLGQL</sequence>
<proteinExistence type="predicted"/>
<dbReference type="InterPro" id="IPR051347">
    <property type="entry name" value="Circadian_clock_KaiC-rel"/>
</dbReference>
<dbReference type="GO" id="GO:0005524">
    <property type="term" value="F:ATP binding"/>
    <property type="evidence" value="ECO:0007669"/>
    <property type="project" value="InterPro"/>
</dbReference>
<dbReference type="EMBL" id="CADCWM010000466">
    <property type="protein sequence ID" value="CAA9561482.1"/>
    <property type="molecule type" value="Genomic_DNA"/>
</dbReference>
<keyword evidence="3" id="KW-0808">Transferase</keyword>
<dbReference type="PROSITE" id="PS51146">
    <property type="entry name" value="KAIC"/>
    <property type="match status" value="2"/>
</dbReference>
<accession>A0A6J4UVX8</accession>
<dbReference type="Gene3D" id="3.40.50.300">
    <property type="entry name" value="P-loop containing nucleotide triphosphate hydrolases"/>
    <property type="match status" value="2"/>
</dbReference>
<dbReference type="SUPFAM" id="SSF52540">
    <property type="entry name" value="P-loop containing nucleoside triphosphate hydrolases"/>
    <property type="match status" value="2"/>
</dbReference>
<keyword evidence="5" id="KW-0418">Kinase</keyword>
<dbReference type="PANTHER" id="PTHR42926">
    <property type="match status" value="1"/>
</dbReference>
<dbReference type="PIRSF" id="PIRSF039117">
    <property type="entry name" value="KaiC"/>
    <property type="match status" value="1"/>
</dbReference>
<evidence type="ECO:0000313" key="8">
    <source>
        <dbReference type="EMBL" id="CAA9561482.1"/>
    </source>
</evidence>
<dbReference type="PANTHER" id="PTHR42926:SF1">
    <property type="entry name" value="CIRCADIAN CLOCK OSCILLATOR PROTEIN KAIC 1"/>
    <property type="match status" value="1"/>
</dbReference>
<dbReference type="InterPro" id="IPR010624">
    <property type="entry name" value="KaiC_dom"/>
</dbReference>
<evidence type="ECO:0000256" key="4">
    <source>
        <dbReference type="ARBA" id="ARBA00022737"/>
    </source>
</evidence>
<keyword evidence="2" id="KW-0597">Phosphoprotein</keyword>
<dbReference type="GO" id="GO:0004674">
    <property type="term" value="F:protein serine/threonine kinase activity"/>
    <property type="evidence" value="ECO:0007669"/>
    <property type="project" value="UniProtKB-EC"/>
</dbReference>
<evidence type="ECO:0000256" key="6">
    <source>
        <dbReference type="ARBA" id="ARBA00022801"/>
    </source>
</evidence>
<organism evidence="8">
    <name type="scientific">uncultured Thermomicrobiales bacterium</name>
    <dbReference type="NCBI Taxonomy" id="1645740"/>
    <lineage>
        <taxon>Bacteria</taxon>
        <taxon>Pseudomonadati</taxon>
        <taxon>Thermomicrobiota</taxon>
        <taxon>Thermomicrobia</taxon>
        <taxon>Thermomicrobiales</taxon>
        <taxon>environmental samples</taxon>
    </lineage>
</organism>
<evidence type="ECO:0000256" key="2">
    <source>
        <dbReference type="ARBA" id="ARBA00022553"/>
    </source>
</evidence>
<keyword evidence="4" id="KW-0677">Repeat</keyword>
<dbReference type="InterPro" id="IPR030665">
    <property type="entry name" value="KaiC"/>
</dbReference>
<dbReference type="InterPro" id="IPR027417">
    <property type="entry name" value="P-loop_NTPase"/>
</dbReference>
<reference evidence="8" key="1">
    <citation type="submission" date="2020-02" db="EMBL/GenBank/DDBJ databases">
        <authorList>
            <person name="Meier V. D."/>
        </authorList>
    </citation>
    <scope>NUCLEOTIDE SEQUENCE</scope>
    <source>
        <strain evidence="8">AVDCRST_MAG88</strain>
    </source>
</reference>
<feature type="domain" description="KaiC" evidence="7">
    <location>
        <begin position="236"/>
        <end position="472"/>
    </location>
</feature>
<protein>
    <recommendedName>
        <fullName evidence="1">non-specific serine/threonine protein kinase</fullName>
        <ecNumber evidence="1">2.7.11.1</ecNumber>
    </recommendedName>
</protein>
<evidence type="ECO:0000259" key="7">
    <source>
        <dbReference type="PROSITE" id="PS51146"/>
    </source>
</evidence>
<dbReference type="InterPro" id="IPR014774">
    <property type="entry name" value="KaiC-like_dom"/>
</dbReference>
<dbReference type="PRINTS" id="PR01874">
    <property type="entry name" value="DNAREPAIRADA"/>
</dbReference>
<evidence type="ECO:0000256" key="1">
    <source>
        <dbReference type="ARBA" id="ARBA00012513"/>
    </source>
</evidence>
<dbReference type="Pfam" id="PF06745">
    <property type="entry name" value="ATPase"/>
    <property type="match status" value="2"/>
</dbReference>
<dbReference type="AlphaFoldDB" id="A0A6J4UVX8"/>
<gene>
    <name evidence="8" type="ORF">AVDCRST_MAG88-1541</name>
</gene>